<dbReference type="GO" id="GO:0015562">
    <property type="term" value="F:efflux transmembrane transporter activity"/>
    <property type="evidence" value="ECO:0007669"/>
    <property type="project" value="InterPro"/>
</dbReference>
<gene>
    <name evidence="8" type="ORF">ABT58_08430</name>
</gene>
<comment type="caution">
    <text evidence="8">The sequence shown here is derived from an EMBL/GenBank/DDBJ whole genome shotgun (WGS) entry which is preliminary data.</text>
</comment>
<dbReference type="InterPro" id="IPR003423">
    <property type="entry name" value="OMP_efflux"/>
</dbReference>
<organism evidence="8 9">
    <name type="scientific">Photobacterium aphoticum</name>
    <dbReference type="NCBI Taxonomy" id="754436"/>
    <lineage>
        <taxon>Bacteria</taxon>
        <taxon>Pseudomonadati</taxon>
        <taxon>Pseudomonadota</taxon>
        <taxon>Gammaproteobacteria</taxon>
        <taxon>Vibrionales</taxon>
        <taxon>Vibrionaceae</taxon>
        <taxon>Photobacterium</taxon>
    </lineage>
</organism>
<protein>
    <submittedName>
        <fullName evidence="8">ABC transporter permease</fullName>
    </submittedName>
</protein>
<keyword evidence="7" id="KW-0998">Cell outer membrane</keyword>
<dbReference type="SUPFAM" id="SSF56954">
    <property type="entry name" value="Outer membrane efflux proteins (OEP)"/>
    <property type="match status" value="1"/>
</dbReference>
<evidence type="ECO:0000256" key="6">
    <source>
        <dbReference type="ARBA" id="ARBA00023136"/>
    </source>
</evidence>
<dbReference type="Gene3D" id="1.20.1600.10">
    <property type="entry name" value="Outer membrane efflux proteins (OEP)"/>
    <property type="match status" value="1"/>
</dbReference>
<reference evidence="8 9" key="1">
    <citation type="submission" date="2015-05" db="EMBL/GenBank/DDBJ databases">
        <title>Photobacterium galathea sp. nov.</title>
        <authorList>
            <person name="Machado H."/>
            <person name="Gram L."/>
        </authorList>
    </citation>
    <scope>NUCLEOTIDE SEQUENCE [LARGE SCALE GENOMIC DNA]</scope>
    <source>
        <strain evidence="8 9">DSM 25995</strain>
    </source>
</reference>
<dbReference type="EMBL" id="LDOV01000016">
    <property type="protein sequence ID" value="KLV01274.1"/>
    <property type="molecule type" value="Genomic_DNA"/>
</dbReference>
<keyword evidence="5" id="KW-0812">Transmembrane</keyword>
<keyword evidence="6" id="KW-0472">Membrane</keyword>
<evidence type="ECO:0000256" key="7">
    <source>
        <dbReference type="ARBA" id="ARBA00023237"/>
    </source>
</evidence>
<evidence type="ECO:0000313" key="8">
    <source>
        <dbReference type="EMBL" id="KLV01274.1"/>
    </source>
</evidence>
<dbReference type="PANTHER" id="PTHR30026:SF20">
    <property type="entry name" value="OUTER MEMBRANE PROTEIN TOLC"/>
    <property type="match status" value="1"/>
</dbReference>
<keyword evidence="9" id="KW-1185">Reference proteome</keyword>
<dbReference type="InterPro" id="IPR051906">
    <property type="entry name" value="TolC-like"/>
</dbReference>
<proteinExistence type="inferred from homology"/>
<sequence length="455" mass="50896">MSALLLGGILSTAHTHAADLLSVVDAALAQNLSLSSAETGLDASQYEVDINRAKFLPTLGASANTRWNESKTRQEQGGDLANDYNDHGFNITLSQTLFDLGDWYSQRNANITLDIETLRTAQTRQRIILDTATTYFEYLKNSAQIRATQAEYDSSISRLTLINRNIELGNVAGTERYEVLAQKEQTANTLRTLKKEQRVILTELENIVQQAVVPDFDLQSSVQFSAISDQRQRSLNDILYQSGYDLLIAQQTVNQRRQTLKETGSTFVPSLKGSIGYTYNDTNESTATVYPDNGITEEAVYTLTLDIPIVDGGRDYYRYQQNKVSITQSEIDLQNSKSRSQQQFDAFIYDINDFSASLQSLTVIIQANYASYIGIQKAHKLGTRTITDLLSAESKLFSSIRDYENARYDYIITLVQLNELIGNLNKNTIGKIAEQMSPIGDKRADSPIPLHLLTQ</sequence>
<dbReference type="Proteomes" id="UP000036426">
    <property type="component" value="Unassembled WGS sequence"/>
</dbReference>
<dbReference type="PATRIC" id="fig|754436.4.peg.1779"/>
<evidence type="ECO:0000313" key="9">
    <source>
        <dbReference type="Proteomes" id="UP000036426"/>
    </source>
</evidence>
<dbReference type="GO" id="GO:0009279">
    <property type="term" value="C:cell outer membrane"/>
    <property type="evidence" value="ECO:0007669"/>
    <property type="project" value="UniProtKB-SubCell"/>
</dbReference>
<evidence type="ECO:0000256" key="5">
    <source>
        <dbReference type="ARBA" id="ARBA00022692"/>
    </source>
</evidence>
<dbReference type="AlphaFoldDB" id="A0A0J1GPE0"/>
<evidence type="ECO:0000256" key="3">
    <source>
        <dbReference type="ARBA" id="ARBA00022448"/>
    </source>
</evidence>
<accession>A0A0J1GPE0</accession>
<evidence type="ECO:0000256" key="1">
    <source>
        <dbReference type="ARBA" id="ARBA00004442"/>
    </source>
</evidence>
<keyword evidence="4" id="KW-1134">Transmembrane beta strand</keyword>
<comment type="subcellular location">
    <subcellularLocation>
        <location evidence="1">Cell outer membrane</location>
    </subcellularLocation>
</comment>
<evidence type="ECO:0000256" key="4">
    <source>
        <dbReference type="ARBA" id="ARBA00022452"/>
    </source>
</evidence>
<name>A0A0J1GPE0_9GAMM</name>
<dbReference type="GO" id="GO:0015288">
    <property type="term" value="F:porin activity"/>
    <property type="evidence" value="ECO:0007669"/>
    <property type="project" value="TreeGrafter"/>
</dbReference>
<comment type="similarity">
    <text evidence="2">Belongs to the outer membrane factor (OMF) (TC 1.B.17) family.</text>
</comment>
<dbReference type="Pfam" id="PF02321">
    <property type="entry name" value="OEP"/>
    <property type="match status" value="2"/>
</dbReference>
<evidence type="ECO:0000256" key="2">
    <source>
        <dbReference type="ARBA" id="ARBA00007613"/>
    </source>
</evidence>
<dbReference type="PANTHER" id="PTHR30026">
    <property type="entry name" value="OUTER MEMBRANE PROTEIN TOLC"/>
    <property type="match status" value="1"/>
</dbReference>
<keyword evidence="3" id="KW-0813">Transport</keyword>
<dbReference type="GO" id="GO:1990281">
    <property type="term" value="C:efflux pump complex"/>
    <property type="evidence" value="ECO:0007669"/>
    <property type="project" value="TreeGrafter"/>
</dbReference>